<dbReference type="Gene3D" id="1.10.287.1080">
    <property type="entry name" value="MazG-like"/>
    <property type="match status" value="1"/>
</dbReference>
<dbReference type="GO" id="GO:0004636">
    <property type="term" value="F:phosphoribosyl-ATP diphosphatase activity"/>
    <property type="evidence" value="ECO:0007669"/>
    <property type="project" value="UniProtKB-UniRule"/>
</dbReference>
<comment type="similarity">
    <text evidence="6 15">In the C-terminal section; belongs to the PRA-PH family.</text>
</comment>
<dbReference type="FunFam" id="3.10.20.810:FF:000001">
    <property type="entry name" value="Histidine biosynthesis bifunctional protein HisIE"/>
    <property type="match status" value="1"/>
</dbReference>
<evidence type="ECO:0000256" key="15">
    <source>
        <dbReference type="HAMAP-Rule" id="MF_01019"/>
    </source>
</evidence>
<keyword evidence="8 15" id="KW-0963">Cytoplasm</keyword>
<dbReference type="NCBIfam" id="NF001611">
    <property type="entry name" value="PRK00400.1-3"/>
    <property type="match status" value="1"/>
</dbReference>
<keyword evidence="13 15" id="KW-0368">Histidine biosynthesis</keyword>
<evidence type="ECO:0000259" key="16">
    <source>
        <dbReference type="Pfam" id="PF01502"/>
    </source>
</evidence>
<evidence type="ECO:0000256" key="6">
    <source>
        <dbReference type="ARBA" id="ARBA00007731"/>
    </source>
</evidence>
<keyword evidence="12 15" id="KW-0067">ATP-binding</keyword>
<dbReference type="SUPFAM" id="SSF141734">
    <property type="entry name" value="HisI-like"/>
    <property type="match status" value="1"/>
</dbReference>
<comment type="pathway">
    <text evidence="4 15">Amino-acid biosynthesis; L-histidine biosynthesis; L-histidine from 5-phospho-alpha-D-ribose 1-diphosphate: step 3/9.</text>
</comment>
<dbReference type="HAMAP" id="MF_01021">
    <property type="entry name" value="HisI"/>
    <property type="match status" value="1"/>
</dbReference>
<dbReference type="InterPro" id="IPR026660">
    <property type="entry name" value="PRA-CH"/>
</dbReference>
<evidence type="ECO:0000256" key="7">
    <source>
        <dbReference type="ARBA" id="ARBA00008299"/>
    </source>
</evidence>
<keyword evidence="10 15" id="KW-0547">Nucleotide-binding</keyword>
<evidence type="ECO:0000256" key="10">
    <source>
        <dbReference type="ARBA" id="ARBA00022741"/>
    </source>
</evidence>
<dbReference type="NCBIfam" id="TIGR03188">
    <property type="entry name" value="histidine_hisI"/>
    <property type="match status" value="1"/>
</dbReference>
<evidence type="ECO:0000256" key="12">
    <source>
        <dbReference type="ARBA" id="ARBA00022840"/>
    </source>
</evidence>
<comment type="subcellular location">
    <subcellularLocation>
        <location evidence="3 15">Cytoplasm</location>
    </subcellularLocation>
</comment>
<evidence type="ECO:0000256" key="11">
    <source>
        <dbReference type="ARBA" id="ARBA00022801"/>
    </source>
</evidence>
<proteinExistence type="inferred from homology"/>
<dbReference type="InterPro" id="IPR008179">
    <property type="entry name" value="HisE"/>
</dbReference>
<evidence type="ECO:0000256" key="1">
    <source>
        <dbReference type="ARBA" id="ARBA00000024"/>
    </source>
</evidence>
<evidence type="ECO:0000256" key="2">
    <source>
        <dbReference type="ARBA" id="ARBA00001460"/>
    </source>
</evidence>
<evidence type="ECO:0000313" key="17">
    <source>
        <dbReference type="EMBL" id="PSM52365.1"/>
    </source>
</evidence>
<dbReference type="AlphaFoldDB" id="A0A2P8R1I2"/>
<dbReference type="InterPro" id="IPR021130">
    <property type="entry name" value="PRib-ATP_PPHydrolase-like"/>
</dbReference>
<comment type="catalytic activity">
    <reaction evidence="1 15">
        <text>1-(5-phospho-beta-D-ribosyl)-5'-AMP + H2O = 1-(5-phospho-beta-D-ribosyl)-5-[(5-phospho-beta-D-ribosylamino)methylideneamino]imidazole-4-carboxamide</text>
        <dbReference type="Rhea" id="RHEA:20049"/>
        <dbReference type="ChEBI" id="CHEBI:15377"/>
        <dbReference type="ChEBI" id="CHEBI:58435"/>
        <dbReference type="ChEBI" id="CHEBI:59457"/>
        <dbReference type="EC" id="3.5.4.19"/>
    </reaction>
</comment>
<name>A0A2P8R1I2_9BACT</name>
<dbReference type="SUPFAM" id="SSF101386">
    <property type="entry name" value="all-alpha NTP pyrophosphatases"/>
    <property type="match status" value="1"/>
</dbReference>
<dbReference type="GO" id="GO:0000105">
    <property type="term" value="P:L-histidine biosynthetic process"/>
    <property type="evidence" value="ECO:0007669"/>
    <property type="project" value="UniProtKB-UniRule"/>
</dbReference>
<dbReference type="GO" id="GO:0005524">
    <property type="term" value="F:ATP binding"/>
    <property type="evidence" value="ECO:0007669"/>
    <property type="project" value="UniProtKB-KW"/>
</dbReference>
<dbReference type="HAMAP" id="MF_01020">
    <property type="entry name" value="HisE"/>
    <property type="match status" value="1"/>
</dbReference>
<dbReference type="Gene3D" id="3.10.20.810">
    <property type="entry name" value="Phosphoribosyl-AMP cyclohydrolase"/>
    <property type="match status" value="1"/>
</dbReference>
<dbReference type="EMBL" id="PDHH01000003">
    <property type="protein sequence ID" value="PSM52365.1"/>
    <property type="molecule type" value="Genomic_DNA"/>
</dbReference>
<dbReference type="Proteomes" id="UP000240535">
    <property type="component" value="Unassembled WGS sequence"/>
</dbReference>
<sequence length="245" mass="28330">MKIDWQKVNGLLPVIVQDETSKDVLMLAYMNKEAFNLTLTSGFAHYFSRTKKRIWKKGEESENTQEVKKIFLDCDNDTLLLSVKQIGVACHTGSKSCFFNEIKLNGEFTKTLNIKKPLNYDVLDELYHIILDRKLNANPETSYVAKVFNRGENAILKKVVEESNELTLACKDLTKFNTYDEFKKEQFGEHIKDNPEYDVVYEASDLVFHLLIALAMHNIHPSRIYDELARRNGISGIEEKKSRKI</sequence>
<accession>A0A2P8R1I2</accession>
<dbReference type="InterPro" id="IPR038019">
    <property type="entry name" value="PRib_AMP_CycHydrolase_sf"/>
</dbReference>
<dbReference type="PANTHER" id="PTHR42945">
    <property type="entry name" value="HISTIDINE BIOSYNTHESIS BIFUNCTIONAL PROTEIN"/>
    <property type="match status" value="1"/>
</dbReference>
<evidence type="ECO:0000256" key="9">
    <source>
        <dbReference type="ARBA" id="ARBA00022605"/>
    </source>
</evidence>
<dbReference type="InterPro" id="IPR023019">
    <property type="entry name" value="His_synth_HisIE"/>
</dbReference>
<dbReference type="PANTHER" id="PTHR42945:SF1">
    <property type="entry name" value="HISTIDINE BIOSYNTHESIS BIFUNCTIONAL PROTEIN HIS7"/>
    <property type="match status" value="1"/>
</dbReference>
<comment type="pathway">
    <text evidence="5 15">Amino-acid biosynthesis; L-histidine biosynthesis; L-histidine from 5-phospho-alpha-D-ribose 1-diphosphate: step 2/9.</text>
</comment>
<evidence type="ECO:0000256" key="14">
    <source>
        <dbReference type="ARBA" id="ARBA00023268"/>
    </source>
</evidence>
<dbReference type="InterPro" id="IPR002496">
    <property type="entry name" value="PRib_AMP_CycHydrolase_dom"/>
</dbReference>
<comment type="caution">
    <text evidence="17">The sequence shown here is derived from an EMBL/GenBank/DDBJ whole genome shotgun (WGS) entry which is preliminary data.</text>
</comment>
<dbReference type="NCBIfam" id="NF002747">
    <property type="entry name" value="PRK02759.1"/>
    <property type="match status" value="1"/>
</dbReference>
<dbReference type="GO" id="GO:0004635">
    <property type="term" value="F:phosphoribosyl-AMP cyclohydrolase activity"/>
    <property type="evidence" value="ECO:0007669"/>
    <property type="project" value="UniProtKB-UniRule"/>
</dbReference>
<comment type="catalytic activity">
    <reaction evidence="2 15">
        <text>1-(5-phospho-beta-D-ribosyl)-ATP + H2O = 1-(5-phospho-beta-D-ribosyl)-5'-AMP + diphosphate + H(+)</text>
        <dbReference type="Rhea" id="RHEA:22828"/>
        <dbReference type="ChEBI" id="CHEBI:15377"/>
        <dbReference type="ChEBI" id="CHEBI:15378"/>
        <dbReference type="ChEBI" id="CHEBI:33019"/>
        <dbReference type="ChEBI" id="CHEBI:59457"/>
        <dbReference type="ChEBI" id="CHEBI:73183"/>
        <dbReference type="EC" id="3.6.1.31"/>
    </reaction>
</comment>
<evidence type="ECO:0000256" key="8">
    <source>
        <dbReference type="ARBA" id="ARBA00022490"/>
    </source>
</evidence>
<gene>
    <name evidence="15" type="primary">hisI</name>
    <name evidence="15" type="synonym">hisIE</name>
    <name evidence="17" type="ORF">CQ405_03850</name>
</gene>
<evidence type="ECO:0000313" key="18">
    <source>
        <dbReference type="Proteomes" id="UP000240535"/>
    </source>
</evidence>
<reference evidence="18" key="1">
    <citation type="submission" date="2017-10" db="EMBL/GenBank/DDBJ databases">
        <title>Campylobacter species from seals.</title>
        <authorList>
            <person name="Gilbert M.J."/>
            <person name="Zomer A.L."/>
            <person name="Timmerman A.J."/>
            <person name="Duim B."/>
            <person name="Wagenaar J.A."/>
        </authorList>
    </citation>
    <scope>NUCLEOTIDE SEQUENCE [LARGE SCALE GENOMIC DNA]</scope>
    <source>
        <strain evidence="18">17S00004-5</strain>
    </source>
</reference>
<protein>
    <recommendedName>
        <fullName evidence="15">Histidine biosynthesis bifunctional protein HisIE</fullName>
    </recommendedName>
    <domain>
        <recommendedName>
            <fullName evidence="15">Phosphoribosyl-AMP cyclohydrolase</fullName>
            <shortName evidence="15">PRA-CH</shortName>
            <ecNumber evidence="15">3.5.4.19</ecNumber>
        </recommendedName>
    </domain>
    <domain>
        <recommendedName>
            <fullName evidence="15">Phosphoribosyl-ATP pyrophosphatase</fullName>
            <shortName evidence="15">PRA-PH</shortName>
            <ecNumber evidence="15">3.6.1.31</ecNumber>
        </recommendedName>
    </domain>
</protein>
<feature type="region of interest" description="Phosphoribosyl-AMP cyclohydrolase" evidence="15">
    <location>
        <begin position="1"/>
        <end position="122"/>
    </location>
</feature>
<feature type="domain" description="Phosphoribosyl-AMP cyclohydrolase" evidence="16">
    <location>
        <begin position="26"/>
        <end position="99"/>
    </location>
</feature>
<dbReference type="NCBIfam" id="NF000768">
    <property type="entry name" value="PRK00051.1"/>
    <property type="match status" value="1"/>
</dbReference>
<dbReference type="OrthoDB" id="9795769at2"/>
<evidence type="ECO:0000256" key="3">
    <source>
        <dbReference type="ARBA" id="ARBA00004496"/>
    </source>
</evidence>
<organism evidence="17 18">
    <name type="scientific">Campylobacter blaseri</name>
    <dbReference type="NCBI Taxonomy" id="2042961"/>
    <lineage>
        <taxon>Bacteria</taxon>
        <taxon>Pseudomonadati</taxon>
        <taxon>Campylobacterota</taxon>
        <taxon>Epsilonproteobacteria</taxon>
        <taxon>Campylobacterales</taxon>
        <taxon>Campylobacteraceae</taxon>
        <taxon>Campylobacter</taxon>
    </lineage>
</organism>
<dbReference type="EC" id="3.5.4.19" evidence="15"/>
<dbReference type="GO" id="GO:0005737">
    <property type="term" value="C:cytoplasm"/>
    <property type="evidence" value="ECO:0007669"/>
    <property type="project" value="UniProtKB-SubCell"/>
</dbReference>
<evidence type="ECO:0000256" key="5">
    <source>
        <dbReference type="ARBA" id="ARBA00005204"/>
    </source>
</evidence>
<keyword evidence="14 15" id="KW-0511">Multifunctional enzyme</keyword>
<comment type="similarity">
    <text evidence="7 15">In the N-terminal section; belongs to the PRA-CH family.</text>
</comment>
<keyword evidence="9 15" id="KW-0028">Amino-acid biosynthesis</keyword>
<evidence type="ECO:0000256" key="13">
    <source>
        <dbReference type="ARBA" id="ARBA00023102"/>
    </source>
</evidence>
<dbReference type="CDD" id="cd11534">
    <property type="entry name" value="NTP-PPase_HisIE_like"/>
    <property type="match status" value="1"/>
</dbReference>
<dbReference type="Pfam" id="PF01503">
    <property type="entry name" value="PRA-PH"/>
    <property type="match status" value="1"/>
</dbReference>
<dbReference type="Pfam" id="PF01502">
    <property type="entry name" value="PRA-CH"/>
    <property type="match status" value="1"/>
</dbReference>
<feature type="region of interest" description="Phosphoribosyl-ATP pyrophosphohydrolase" evidence="15">
    <location>
        <begin position="123"/>
        <end position="245"/>
    </location>
</feature>
<keyword evidence="11 15" id="KW-0378">Hydrolase</keyword>
<dbReference type="HAMAP" id="MF_01019">
    <property type="entry name" value="HisIE"/>
    <property type="match status" value="1"/>
</dbReference>
<dbReference type="UniPathway" id="UPA00031">
    <property type="reaction ID" value="UER00007"/>
</dbReference>
<dbReference type="EC" id="3.6.1.31" evidence="15"/>
<keyword evidence="18" id="KW-1185">Reference proteome</keyword>
<evidence type="ECO:0000256" key="4">
    <source>
        <dbReference type="ARBA" id="ARBA00005169"/>
    </source>
</evidence>